<dbReference type="Pfam" id="PF00098">
    <property type="entry name" value="zf-CCHC"/>
    <property type="match status" value="1"/>
</dbReference>
<keyword evidence="1" id="KW-0479">Metal-binding</keyword>
<dbReference type="GO" id="GO:0008270">
    <property type="term" value="F:zinc ion binding"/>
    <property type="evidence" value="ECO:0007669"/>
    <property type="project" value="UniProtKB-KW"/>
</dbReference>
<keyword evidence="4" id="KW-1185">Reference proteome</keyword>
<dbReference type="InterPro" id="IPR001878">
    <property type="entry name" value="Znf_CCHC"/>
</dbReference>
<reference evidence="3" key="2">
    <citation type="submission" date="2015-03" db="UniProtKB">
        <authorList>
            <consortium name="EnsemblPlants"/>
        </authorList>
    </citation>
    <scope>IDENTIFICATION</scope>
</reference>
<protein>
    <recommendedName>
        <fullName evidence="2">CCHC-type domain-containing protein</fullName>
    </recommendedName>
</protein>
<dbReference type="Gramene" id="Bo3g182520.1">
    <property type="protein sequence ID" value="Bo3g182520.1"/>
    <property type="gene ID" value="Bo3g182520"/>
</dbReference>
<dbReference type="HOGENOM" id="CLU_859391_0_0_1"/>
<feature type="domain" description="CCHC-type" evidence="2">
    <location>
        <begin position="235"/>
        <end position="248"/>
    </location>
</feature>
<dbReference type="eggNOG" id="KOG0017">
    <property type="taxonomic scope" value="Eukaryota"/>
</dbReference>
<dbReference type="PANTHER" id="PTHR35317:SF35">
    <property type="entry name" value="DUF4219 DOMAIN-CONTAINING PROTEIN"/>
    <property type="match status" value="1"/>
</dbReference>
<dbReference type="AlphaFoldDB" id="A0A0D3BMR6"/>
<dbReference type="OMA" id="HTECESL"/>
<keyword evidence="1" id="KW-0863">Zinc-finger</keyword>
<evidence type="ECO:0000313" key="3">
    <source>
        <dbReference type="EnsemblPlants" id="Bo3g182520.1"/>
    </source>
</evidence>
<dbReference type="SUPFAM" id="SSF57756">
    <property type="entry name" value="Retrovirus zinc finger-like domains"/>
    <property type="match status" value="1"/>
</dbReference>
<dbReference type="PROSITE" id="PS50158">
    <property type="entry name" value="ZF_CCHC"/>
    <property type="match status" value="1"/>
</dbReference>
<sequence length="324" mass="37000">MTTILKTRKLWSVVEEGVAAPPAQVDETPETARERSLREEAMMNDTLALQIMLTAVSDHIFSRIAAASTSKEAWDALNAEYEGSPQVRLIRLQTLRREYDNLKMYENEDIKVFTDKIVELANQLTYHGEQKTDVQLIQKILISLPAKFDSIMAELIGILKAHEARLAAREESTSERAFDARVRHKNSGVRQDNSKRRGGKKWCGYCKKNNHTECESLKKQKKDDPKKDHISNKECYNCGKLGHFANQCYSKKKEKAHLSLEEDLNEDHMLFRASEAATTVMEDVWLVYSGESNHMTKEENYFSRLDRSIKVPIKIGNGSTVMTA</sequence>
<name>A0A0D3BMR6_BRAOL</name>
<dbReference type="Pfam" id="PF14223">
    <property type="entry name" value="Retrotran_gag_2"/>
    <property type="match status" value="1"/>
</dbReference>
<dbReference type="GO" id="GO:0003676">
    <property type="term" value="F:nucleic acid binding"/>
    <property type="evidence" value="ECO:0007669"/>
    <property type="project" value="InterPro"/>
</dbReference>
<organism evidence="3 4">
    <name type="scientific">Brassica oleracea var. oleracea</name>
    <dbReference type="NCBI Taxonomy" id="109376"/>
    <lineage>
        <taxon>Eukaryota</taxon>
        <taxon>Viridiplantae</taxon>
        <taxon>Streptophyta</taxon>
        <taxon>Embryophyta</taxon>
        <taxon>Tracheophyta</taxon>
        <taxon>Spermatophyta</taxon>
        <taxon>Magnoliopsida</taxon>
        <taxon>eudicotyledons</taxon>
        <taxon>Gunneridae</taxon>
        <taxon>Pentapetalae</taxon>
        <taxon>rosids</taxon>
        <taxon>malvids</taxon>
        <taxon>Brassicales</taxon>
        <taxon>Brassicaceae</taxon>
        <taxon>Brassiceae</taxon>
        <taxon>Brassica</taxon>
    </lineage>
</organism>
<evidence type="ECO:0000256" key="1">
    <source>
        <dbReference type="PROSITE-ProRule" id="PRU00047"/>
    </source>
</evidence>
<reference evidence="3 4" key="1">
    <citation type="journal article" date="2014" name="Genome Biol.">
        <title>Transcriptome and methylome profiling reveals relics of genome dominance in the mesopolyploid Brassica oleracea.</title>
        <authorList>
            <person name="Parkin I.A."/>
            <person name="Koh C."/>
            <person name="Tang H."/>
            <person name="Robinson S.J."/>
            <person name="Kagale S."/>
            <person name="Clarke W.E."/>
            <person name="Town C.D."/>
            <person name="Nixon J."/>
            <person name="Krishnakumar V."/>
            <person name="Bidwell S.L."/>
            <person name="Denoeud F."/>
            <person name="Belcram H."/>
            <person name="Links M.G."/>
            <person name="Just J."/>
            <person name="Clarke C."/>
            <person name="Bender T."/>
            <person name="Huebert T."/>
            <person name="Mason A.S."/>
            <person name="Pires J.C."/>
            <person name="Barker G."/>
            <person name="Moore J."/>
            <person name="Walley P.G."/>
            <person name="Manoli S."/>
            <person name="Batley J."/>
            <person name="Edwards D."/>
            <person name="Nelson M.N."/>
            <person name="Wang X."/>
            <person name="Paterson A.H."/>
            <person name="King G."/>
            <person name="Bancroft I."/>
            <person name="Chalhoub B."/>
            <person name="Sharpe A.G."/>
        </authorList>
    </citation>
    <scope>NUCLEOTIDE SEQUENCE</scope>
    <source>
        <strain evidence="3 4">cv. TO1000</strain>
    </source>
</reference>
<evidence type="ECO:0000259" key="2">
    <source>
        <dbReference type="PROSITE" id="PS50158"/>
    </source>
</evidence>
<proteinExistence type="predicted"/>
<dbReference type="Proteomes" id="UP000032141">
    <property type="component" value="Chromosome C3"/>
</dbReference>
<dbReference type="InterPro" id="IPR036875">
    <property type="entry name" value="Znf_CCHC_sf"/>
</dbReference>
<evidence type="ECO:0000313" key="4">
    <source>
        <dbReference type="Proteomes" id="UP000032141"/>
    </source>
</evidence>
<keyword evidence="1" id="KW-0862">Zinc</keyword>
<dbReference type="PANTHER" id="PTHR35317">
    <property type="entry name" value="OS04G0629600 PROTEIN"/>
    <property type="match status" value="1"/>
</dbReference>
<dbReference type="SMART" id="SM00343">
    <property type="entry name" value="ZnF_C2HC"/>
    <property type="match status" value="1"/>
</dbReference>
<dbReference type="EnsemblPlants" id="Bo3g182520.1">
    <property type="protein sequence ID" value="Bo3g182520.1"/>
    <property type="gene ID" value="Bo3g182520"/>
</dbReference>
<accession>A0A0D3BMR6</accession>
<dbReference type="Gene3D" id="4.10.60.10">
    <property type="entry name" value="Zinc finger, CCHC-type"/>
    <property type="match status" value="1"/>
</dbReference>
<dbReference type="STRING" id="109376.A0A0D3BMR6"/>